<comment type="caution">
    <text evidence="5">The sequence shown here is derived from an EMBL/GenBank/DDBJ whole genome shotgun (WGS) entry which is preliminary data.</text>
</comment>
<feature type="domain" description="Type I restriction modification DNA specificity" evidence="4">
    <location>
        <begin position="15"/>
        <end position="132"/>
    </location>
</feature>
<proteinExistence type="inferred from homology"/>
<protein>
    <submittedName>
        <fullName evidence="5">Type-1 restriction enzyme EcoKI specificity protein</fullName>
    </submittedName>
</protein>
<evidence type="ECO:0000259" key="4">
    <source>
        <dbReference type="Pfam" id="PF01420"/>
    </source>
</evidence>
<dbReference type="SUPFAM" id="SSF116734">
    <property type="entry name" value="DNA methylase specificity domain"/>
    <property type="match status" value="1"/>
</dbReference>
<organism evidence="5">
    <name type="scientific">bioreactor metagenome</name>
    <dbReference type="NCBI Taxonomy" id="1076179"/>
    <lineage>
        <taxon>unclassified sequences</taxon>
        <taxon>metagenomes</taxon>
        <taxon>ecological metagenomes</taxon>
    </lineage>
</organism>
<dbReference type="Gene3D" id="3.90.220.20">
    <property type="entry name" value="DNA methylase specificity domains"/>
    <property type="match status" value="1"/>
</dbReference>
<dbReference type="InterPro" id="IPR052021">
    <property type="entry name" value="Type-I_RS_S_subunit"/>
</dbReference>
<evidence type="ECO:0000313" key="5">
    <source>
        <dbReference type="EMBL" id="MPM93842.1"/>
    </source>
</evidence>
<dbReference type="Pfam" id="PF01420">
    <property type="entry name" value="Methylase_S"/>
    <property type="match status" value="1"/>
</dbReference>
<dbReference type="InterPro" id="IPR044946">
    <property type="entry name" value="Restrct_endonuc_typeI_TRD_sf"/>
</dbReference>
<accession>A0A645DZT7</accession>
<gene>
    <name evidence="5" type="primary">hsdS_8</name>
    <name evidence="5" type="ORF">SDC9_140984</name>
</gene>
<dbReference type="PANTHER" id="PTHR30408">
    <property type="entry name" value="TYPE-1 RESTRICTION ENZYME ECOKI SPECIFICITY PROTEIN"/>
    <property type="match status" value="1"/>
</dbReference>
<dbReference type="CDD" id="cd17253">
    <property type="entry name" value="RMtype1_S_Eco933I-TRD2-CR2_like"/>
    <property type="match status" value="1"/>
</dbReference>
<dbReference type="EMBL" id="VSSQ01040563">
    <property type="protein sequence ID" value="MPM93842.1"/>
    <property type="molecule type" value="Genomic_DNA"/>
</dbReference>
<dbReference type="InterPro" id="IPR000055">
    <property type="entry name" value="Restrct_endonuc_typeI_TRD"/>
</dbReference>
<evidence type="ECO:0000256" key="1">
    <source>
        <dbReference type="ARBA" id="ARBA00010923"/>
    </source>
</evidence>
<dbReference type="AlphaFoldDB" id="A0A645DZT7"/>
<name>A0A645DZT7_9ZZZZ</name>
<keyword evidence="3" id="KW-0238">DNA-binding</keyword>
<comment type="similarity">
    <text evidence="1">Belongs to the type-I restriction system S methylase family.</text>
</comment>
<evidence type="ECO:0000256" key="2">
    <source>
        <dbReference type="ARBA" id="ARBA00022747"/>
    </source>
</evidence>
<keyword evidence="2" id="KW-0680">Restriction system</keyword>
<reference evidence="5" key="1">
    <citation type="submission" date="2019-08" db="EMBL/GenBank/DDBJ databases">
        <authorList>
            <person name="Kucharzyk K."/>
            <person name="Murdoch R.W."/>
            <person name="Higgins S."/>
            <person name="Loffler F."/>
        </authorList>
    </citation>
    <scope>NUCLEOTIDE SEQUENCE</scope>
</reference>
<dbReference type="GO" id="GO:0009307">
    <property type="term" value="P:DNA restriction-modification system"/>
    <property type="evidence" value="ECO:0007669"/>
    <property type="project" value="UniProtKB-KW"/>
</dbReference>
<dbReference type="PANTHER" id="PTHR30408:SF12">
    <property type="entry name" value="TYPE I RESTRICTION ENZYME MJAVIII SPECIFICITY SUBUNIT"/>
    <property type="match status" value="1"/>
</dbReference>
<dbReference type="GO" id="GO:0003677">
    <property type="term" value="F:DNA binding"/>
    <property type="evidence" value="ECO:0007669"/>
    <property type="project" value="UniProtKB-KW"/>
</dbReference>
<sequence length="159" mass="17938">MDLSEIKEIDILESEKEKWLLKKDDILVTEGGDWDKVGRGTIWRGEIPNCIHQNHIFSVRVSTNKLLPIYLSYLFSSPYGKKYFQLASKQTTNLASINQKQLKSFIVMIPPLIEQSNIVSILSSIDETVNSVQNAIESTRALKMKLINTLLSPAEGDGN</sequence>
<evidence type="ECO:0000256" key="3">
    <source>
        <dbReference type="ARBA" id="ARBA00023125"/>
    </source>
</evidence>